<evidence type="ECO:0000313" key="2">
    <source>
        <dbReference type="Proteomes" id="UP000549250"/>
    </source>
</evidence>
<name>A0A839TAT8_AZOMA</name>
<dbReference type="EMBL" id="JACHXI010000019">
    <property type="protein sequence ID" value="MBB3104733.1"/>
    <property type="molecule type" value="Genomic_DNA"/>
</dbReference>
<reference evidence="1 2" key="1">
    <citation type="submission" date="2020-08" db="EMBL/GenBank/DDBJ databases">
        <title>Genomic Encyclopedia of Type Strains, Phase III (KMG-III): the genomes of soil and plant-associated and newly described type strains.</title>
        <authorList>
            <person name="Whitman W."/>
        </authorList>
    </citation>
    <scope>NUCLEOTIDE SEQUENCE [LARGE SCALE GENOMIC DNA]</scope>
    <source>
        <strain evidence="1 2">CECT 4462</strain>
    </source>
</reference>
<evidence type="ECO:0008006" key="3">
    <source>
        <dbReference type="Google" id="ProtNLM"/>
    </source>
</evidence>
<keyword evidence="2" id="KW-1185">Reference proteome</keyword>
<protein>
    <recommendedName>
        <fullName evidence="3">DUF2797 domain-containing protein</fullName>
    </recommendedName>
</protein>
<dbReference type="Proteomes" id="UP000549250">
    <property type="component" value="Unassembled WGS sequence"/>
</dbReference>
<gene>
    <name evidence="1" type="ORF">FHR87_003159</name>
</gene>
<sequence length="36" mass="3928">MEGSLLGIKGQYLLLDTGVINIRKYTGYQVVANCVP</sequence>
<organism evidence="1 2">
    <name type="scientific">Azomonas macrocytogenes</name>
    <name type="common">Azotobacter macrocytogenes</name>
    <dbReference type="NCBI Taxonomy" id="69962"/>
    <lineage>
        <taxon>Bacteria</taxon>
        <taxon>Pseudomonadati</taxon>
        <taxon>Pseudomonadota</taxon>
        <taxon>Gammaproteobacteria</taxon>
        <taxon>Pseudomonadales</taxon>
        <taxon>Pseudomonadaceae</taxon>
        <taxon>Azomonas</taxon>
    </lineage>
</organism>
<dbReference type="InterPro" id="IPR021246">
    <property type="entry name" value="DUF2797"/>
</dbReference>
<accession>A0A839TAT8</accession>
<proteinExistence type="predicted"/>
<comment type="caution">
    <text evidence="1">The sequence shown here is derived from an EMBL/GenBank/DDBJ whole genome shotgun (WGS) entry which is preliminary data.</text>
</comment>
<evidence type="ECO:0000313" key="1">
    <source>
        <dbReference type="EMBL" id="MBB3104733.1"/>
    </source>
</evidence>
<dbReference type="AlphaFoldDB" id="A0A839TAT8"/>
<dbReference type="Pfam" id="PF10977">
    <property type="entry name" value="DUF2797"/>
    <property type="match status" value="1"/>
</dbReference>